<sequence length="127" mass="15084">MKTDLNHDRYRIVQFYDIDSGVEYRLATNLKGLSDEEVAELYRHRWGIETLWKFLKMHLCLEKLITKSLNGVTNQIYMILIAYLILELIEIPIFYGTRTDGSFQRIYAQLIEKVKRKFCLSAHLISH</sequence>
<reference evidence="3" key="2">
    <citation type="submission" date="2022-01" db="EMBL/GenBank/DDBJ databases">
        <authorList>
            <person name="Zivanovic Y."/>
            <person name="Moreira D."/>
            <person name="Lopez-Garcia P."/>
        </authorList>
    </citation>
    <scope>NUCLEOTIDE SEQUENCE</scope>
    <source>
        <strain evidence="3">G9</strain>
    </source>
</reference>
<reference evidence="3" key="1">
    <citation type="journal article" date="2022" name="Genome Biol. Evol.">
        <title>A New Gene Family Diagnostic for Intracellular Biomineralization of Amorphous Ca Carbonates by Cyanobacteria.</title>
        <authorList>
            <person name="Benzerara K."/>
            <person name="Duprat E."/>
            <person name="Bitard-Feildel T."/>
            <person name="Caumes G."/>
            <person name="Cassier-Chauvat C."/>
            <person name="Chauvat F."/>
            <person name="Dezi M."/>
            <person name="Diop S.I."/>
            <person name="Gaschignard G."/>
            <person name="Gorgen S."/>
            <person name="Gugger M."/>
            <person name="Lopez-Garcia P."/>
            <person name="Millet M."/>
            <person name="Skouri-Panet F."/>
            <person name="Moreira D."/>
            <person name="Callebaut I."/>
        </authorList>
    </citation>
    <scope>NUCLEOTIDE SEQUENCE</scope>
    <source>
        <strain evidence="3">G9</strain>
    </source>
</reference>
<dbReference type="PANTHER" id="PTHR33258:SF1">
    <property type="entry name" value="TRANSPOSASE INSL FOR INSERTION SEQUENCE ELEMENT IS186A-RELATED"/>
    <property type="match status" value="1"/>
</dbReference>
<dbReference type="Pfam" id="PF01609">
    <property type="entry name" value="DDE_Tnp_1"/>
    <property type="match status" value="1"/>
</dbReference>
<evidence type="ECO:0000313" key="3">
    <source>
        <dbReference type="EMBL" id="MDG2991729.1"/>
    </source>
</evidence>
<dbReference type="InterPro" id="IPR012337">
    <property type="entry name" value="RNaseH-like_sf"/>
</dbReference>
<dbReference type="Gene3D" id="3.90.350.10">
    <property type="entry name" value="Transposase Inhibitor Protein From Tn5, Chain A, domain 1"/>
    <property type="match status" value="1"/>
</dbReference>
<protein>
    <submittedName>
        <fullName evidence="3">Transposase</fullName>
    </submittedName>
</protein>
<keyword evidence="1" id="KW-0812">Transmembrane</keyword>
<evidence type="ECO:0000256" key="1">
    <source>
        <dbReference type="SAM" id="Phobius"/>
    </source>
</evidence>
<name>A0ABT6F1L5_9SYNE</name>
<feature type="transmembrane region" description="Helical" evidence="1">
    <location>
        <begin position="76"/>
        <end position="95"/>
    </location>
</feature>
<proteinExistence type="predicted"/>
<feature type="domain" description="Transposase IS4-like" evidence="2">
    <location>
        <begin position="10"/>
        <end position="85"/>
    </location>
</feature>
<dbReference type="PANTHER" id="PTHR33258">
    <property type="entry name" value="TRANSPOSASE INSL FOR INSERTION SEQUENCE ELEMENT IS186A-RELATED"/>
    <property type="match status" value="1"/>
</dbReference>
<comment type="caution">
    <text evidence="3">The sequence shown here is derived from an EMBL/GenBank/DDBJ whole genome shotgun (WGS) entry which is preliminary data.</text>
</comment>
<keyword evidence="1" id="KW-1133">Transmembrane helix</keyword>
<evidence type="ECO:0000259" key="2">
    <source>
        <dbReference type="Pfam" id="PF01609"/>
    </source>
</evidence>
<gene>
    <name evidence="3" type="ORF">L3556_12415</name>
</gene>
<organism evidence="3 4">
    <name type="scientific">Candidatus Synechococcus calcipolaris G9</name>
    <dbReference type="NCBI Taxonomy" id="1497997"/>
    <lineage>
        <taxon>Bacteria</taxon>
        <taxon>Bacillati</taxon>
        <taxon>Cyanobacteriota</taxon>
        <taxon>Cyanophyceae</taxon>
        <taxon>Synechococcales</taxon>
        <taxon>Synechococcaceae</taxon>
        <taxon>Synechococcus</taxon>
    </lineage>
</organism>
<keyword evidence="4" id="KW-1185">Reference proteome</keyword>
<dbReference type="SUPFAM" id="SSF53098">
    <property type="entry name" value="Ribonuclease H-like"/>
    <property type="match status" value="1"/>
</dbReference>
<accession>A0ABT6F1L5</accession>
<dbReference type="EMBL" id="JAKKUT010000004">
    <property type="protein sequence ID" value="MDG2991729.1"/>
    <property type="molecule type" value="Genomic_DNA"/>
</dbReference>
<evidence type="ECO:0000313" key="4">
    <source>
        <dbReference type="Proteomes" id="UP001154265"/>
    </source>
</evidence>
<dbReference type="InterPro" id="IPR002559">
    <property type="entry name" value="Transposase_11"/>
</dbReference>
<dbReference type="Proteomes" id="UP001154265">
    <property type="component" value="Unassembled WGS sequence"/>
</dbReference>
<keyword evidence="1" id="KW-0472">Membrane</keyword>